<dbReference type="CDD" id="cd02064">
    <property type="entry name" value="FAD_synthetase_N"/>
    <property type="match status" value="1"/>
</dbReference>
<evidence type="ECO:0000256" key="11">
    <source>
        <dbReference type="ARBA" id="ARBA00022840"/>
    </source>
</evidence>
<dbReference type="GO" id="GO:0005524">
    <property type="term" value="F:ATP binding"/>
    <property type="evidence" value="ECO:0007669"/>
    <property type="project" value="UniProtKB-UniRule"/>
</dbReference>
<dbReference type="Proteomes" id="UP000184346">
    <property type="component" value="Unassembled WGS sequence"/>
</dbReference>
<dbReference type="GO" id="GO:0008531">
    <property type="term" value="F:riboflavin kinase activity"/>
    <property type="evidence" value="ECO:0007669"/>
    <property type="project" value="UniProtKB-UniRule"/>
</dbReference>
<comment type="function">
    <text evidence="1">Catalyzes the phosphorylation of riboflavin to FMN followed by the adenylation of FMN to FAD.</text>
</comment>
<accession>A0A1M5DE30</accession>
<dbReference type="EMBL" id="FQUJ01000017">
    <property type="protein sequence ID" value="SHF65175.1"/>
    <property type="molecule type" value="Genomic_DNA"/>
</dbReference>
<evidence type="ECO:0000313" key="19">
    <source>
        <dbReference type="Proteomes" id="UP000184346"/>
    </source>
</evidence>
<evidence type="ECO:0000256" key="10">
    <source>
        <dbReference type="ARBA" id="ARBA00022827"/>
    </source>
</evidence>
<keyword evidence="7 15" id="KW-0548">Nucleotidyltransferase</keyword>
<evidence type="ECO:0000256" key="2">
    <source>
        <dbReference type="ARBA" id="ARBA00004726"/>
    </source>
</evidence>
<dbReference type="GO" id="GO:0003919">
    <property type="term" value="F:FMN adenylyltransferase activity"/>
    <property type="evidence" value="ECO:0007669"/>
    <property type="project" value="UniProtKB-UniRule"/>
</dbReference>
<comment type="pathway">
    <text evidence="3 15">Cofactor biosynthesis; FMN biosynthesis; FMN from riboflavin (ATP route): step 1/1.</text>
</comment>
<proteinExistence type="inferred from homology"/>
<dbReference type="InterPro" id="IPR015864">
    <property type="entry name" value="FAD_synthase"/>
</dbReference>
<reference evidence="18 19" key="1">
    <citation type="submission" date="2016-11" db="EMBL/GenBank/DDBJ databases">
        <authorList>
            <person name="Jaros S."/>
            <person name="Januszkiewicz K."/>
            <person name="Wedrychowicz H."/>
        </authorList>
    </citation>
    <scope>NUCLEOTIDE SEQUENCE [LARGE SCALE GENOMIC DNA]</scope>
    <source>
        <strain evidence="18 19">DSM 19980</strain>
    </source>
</reference>
<feature type="compositionally biased region" description="Low complexity" evidence="16">
    <location>
        <begin position="327"/>
        <end position="340"/>
    </location>
</feature>
<dbReference type="OrthoDB" id="9803667at2"/>
<evidence type="ECO:0000256" key="5">
    <source>
        <dbReference type="ARBA" id="ARBA00022643"/>
    </source>
</evidence>
<keyword evidence="9 15" id="KW-0418">Kinase</keyword>
<keyword evidence="6 15" id="KW-0808">Transferase</keyword>
<dbReference type="InterPro" id="IPR002606">
    <property type="entry name" value="Riboflavin_kinase_bac"/>
</dbReference>
<dbReference type="Pfam" id="PF01687">
    <property type="entry name" value="Flavokinase"/>
    <property type="match status" value="1"/>
</dbReference>
<keyword evidence="11 15" id="KW-0067">ATP-binding</keyword>
<dbReference type="SMART" id="SM00904">
    <property type="entry name" value="Flavokinase"/>
    <property type="match status" value="1"/>
</dbReference>
<dbReference type="InterPro" id="IPR015865">
    <property type="entry name" value="Riboflavin_kinase_bac/euk"/>
</dbReference>
<keyword evidence="12" id="KW-0511">Multifunctional enzyme</keyword>
<dbReference type="Gene3D" id="2.40.30.30">
    <property type="entry name" value="Riboflavin kinase-like"/>
    <property type="match status" value="1"/>
</dbReference>
<dbReference type="NCBIfam" id="TIGR00083">
    <property type="entry name" value="ribF"/>
    <property type="match status" value="1"/>
</dbReference>
<evidence type="ECO:0000256" key="8">
    <source>
        <dbReference type="ARBA" id="ARBA00022741"/>
    </source>
</evidence>
<evidence type="ECO:0000256" key="6">
    <source>
        <dbReference type="ARBA" id="ARBA00022679"/>
    </source>
</evidence>
<dbReference type="PIRSF" id="PIRSF004491">
    <property type="entry name" value="FAD_Synth"/>
    <property type="match status" value="1"/>
</dbReference>
<dbReference type="UniPathway" id="UPA00277">
    <property type="reaction ID" value="UER00407"/>
</dbReference>
<comment type="catalytic activity">
    <reaction evidence="14 15">
        <text>FMN + ATP + H(+) = FAD + diphosphate</text>
        <dbReference type="Rhea" id="RHEA:17237"/>
        <dbReference type="ChEBI" id="CHEBI:15378"/>
        <dbReference type="ChEBI" id="CHEBI:30616"/>
        <dbReference type="ChEBI" id="CHEBI:33019"/>
        <dbReference type="ChEBI" id="CHEBI:57692"/>
        <dbReference type="ChEBI" id="CHEBI:58210"/>
        <dbReference type="EC" id="2.7.7.2"/>
    </reaction>
</comment>
<sequence length="349" mass="38350">MELIRGLHNLNEHHRGCVATIGNFDGVHRGHQAILGQLRDRAQALALPVTVVVFEPQPREFFAGDQAPPRLTRLRDKTRLLAAHGAERIVCLPFNEALRSLTALEFIERVLIDGLGVRHLVVGDDFRFGCDRLGDFMLLTRVGETRGFGVEHTRTFTLDDERVSSSRVRTLLASGNFQQAARMLGRPYSYAGRVVADQQLGRTLGVPTANVPLLPGPMALRGVYAVITRLRDGRRFPGVANIGWRPTVGGVQRPVLEVNLFDFDGDLYGQTIEVLPCARLRGEQHFEGLEALKGQIQADQARAHDYFQAWPAYEESGSDLTPYLASAPLAPTPGHAGPGAARRDSDGNP</sequence>
<dbReference type="NCBIfam" id="NF004163">
    <property type="entry name" value="PRK05627.1-6"/>
    <property type="match status" value="1"/>
</dbReference>
<evidence type="ECO:0000256" key="14">
    <source>
        <dbReference type="ARBA" id="ARBA00049494"/>
    </source>
</evidence>
<evidence type="ECO:0000259" key="17">
    <source>
        <dbReference type="SMART" id="SM00904"/>
    </source>
</evidence>
<dbReference type="NCBIfam" id="NF004159">
    <property type="entry name" value="PRK05627.1-2"/>
    <property type="match status" value="1"/>
</dbReference>
<keyword evidence="5 15" id="KW-0288">FMN</keyword>
<dbReference type="UniPathway" id="UPA00276">
    <property type="reaction ID" value="UER00406"/>
</dbReference>
<dbReference type="GO" id="GO:0009231">
    <property type="term" value="P:riboflavin biosynthetic process"/>
    <property type="evidence" value="ECO:0007669"/>
    <property type="project" value="InterPro"/>
</dbReference>
<dbReference type="InterPro" id="IPR014729">
    <property type="entry name" value="Rossmann-like_a/b/a_fold"/>
</dbReference>
<dbReference type="InterPro" id="IPR023465">
    <property type="entry name" value="Riboflavin_kinase_dom_sf"/>
</dbReference>
<evidence type="ECO:0000256" key="9">
    <source>
        <dbReference type="ARBA" id="ARBA00022777"/>
    </source>
</evidence>
<evidence type="ECO:0000256" key="3">
    <source>
        <dbReference type="ARBA" id="ARBA00005201"/>
    </source>
</evidence>
<dbReference type="PANTHER" id="PTHR22749:SF6">
    <property type="entry name" value="RIBOFLAVIN KINASE"/>
    <property type="match status" value="1"/>
</dbReference>
<name>A0A1M5DE30_9GAMM</name>
<dbReference type="GO" id="GO:0006747">
    <property type="term" value="P:FAD biosynthetic process"/>
    <property type="evidence" value="ECO:0007669"/>
    <property type="project" value="UniProtKB-UniRule"/>
</dbReference>
<dbReference type="Gene3D" id="3.40.50.620">
    <property type="entry name" value="HUPs"/>
    <property type="match status" value="1"/>
</dbReference>
<dbReference type="FunFam" id="3.40.50.620:FF:000021">
    <property type="entry name" value="Riboflavin biosynthesis protein"/>
    <property type="match status" value="1"/>
</dbReference>
<dbReference type="NCBIfam" id="NF004160">
    <property type="entry name" value="PRK05627.1-3"/>
    <property type="match status" value="1"/>
</dbReference>
<keyword evidence="10 15" id="KW-0274">FAD</keyword>
<dbReference type="EC" id="2.7.7.2" evidence="15"/>
<keyword evidence="19" id="KW-1185">Reference proteome</keyword>
<gene>
    <name evidence="18" type="ORF">SAMN02745148_03200</name>
</gene>
<dbReference type="InterPro" id="IPR023468">
    <property type="entry name" value="Riboflavin_kinase"/>
</dbReference>
<dbReference type="Pfam" id="PF06574">
    <property type="entry name" value="FAD_syn"/>
    <property type="match status" value="1"/>
</dbReference>
<dbReference type="SUPFAM" id="SSF82114">
    <property type="entry name" value="Riboflavin kinase-like"/>
    <property type="match status" value="1"/>
</dbReference>
<evidence type="ECO:0000256" key="12">
    <source>
        <dbReference type="ARBA" id="ARBA00023268"/>
    </source>
</evidence>
<dbReference type="EC" id="2.7.1.26" evidence="15"/>
<evidence type="ECO:0000256" key="1">
    <source>
        <dbReference type="ARBA" id="ARBA00002121"/>
    </source>
</evidence>
<feature type="domain" description="Riboflavin kinase" evidence="17">
    <location>
        <begin position="183"/>
        <end position="308"/>
    </location>
</feature>
<evidence type="ECO:0000256" key="15">
    <source>
        <dbReference type="PIRNR" id="PIRNR004491"/>
    </source>
</evidence>
<dbReference type="GO" id="GO:0009398">
    <property type="term" value="P:FMN biosynthetic process"/>
    <property type="evidence" value="ECO:0007669"/>
    <property type="project" value="UniProtKB-UniRule"/>
</dbReference>
<keyword evidence="8 15" id="KW-0547">Nucleotide-binding</keyword>
<evidence type="ECO:0000313" key="18">
    <source>
        <dbReference type="EMBL" id="SHF65175.1"/>
    </source>
</evidence>
<evidence type="ECO:0000256" key="16">
    <source>
        <dbReference type="SAM" id="MobiDB-lite"/>
    </source>
</evidence>
<comment type="similarity">
    <text evidence="15">Belongs to the ribF family.</text>
</comment>
<dbReference type="RefSeq" id="WP_072824680.1">
    <property type="nucleotide sequence ID" value="NZ_FQUJ01000017.1"/>
</dbReference>
<protein>
    <recommendedName>
        <fullName evidence="15">Riboflavin biosynthesis protein</fullName>
    </recommendedName>
    <domain>
        <recommendedName>
            <fullName evidence="15">Riboflavin kinase</fullName>
            <ecNumber evidence="15">2.7.1.26</ecNumber>
        </recommendedName>
        <alternativeName>
            <fullName evidence="15">Flavokinase</fullName>
        </alternativeName>
    </domain>
    <domain>
        <recommendedName>
            <fullName evidence="15">FMN adenylyltransferase</fullName>
            <ecNumber evidence="15">2.7.7.2</ecNumber>
        </recommendedName>
        <alternativeName>
            <fullName evidence="15">FAD pyrophosphorylase</fullName>
        </alternativeName>
        <alternativeName>
            <fullName evidence="15">FAD synthase</fullName>
        </alternativeName>
    </domain>
</protein>
<dbReference type="STRING" id="1121942.SAMN02745148_03200"/>
<evidence type="ECO:0000256" key="13">
    <source>
        <dbReference type="ARBA" id="ARBA00047880"/>
    </source>
</evidence>
<comment type="catalytic activity">
    <reaction evidence="13 15">
        <text>riboflavin + ATP = FMN + ADP + H(+)</text>
        <dbReference type="Rhea" id="RHEA:14357"/>
        <dbReference type="ChEBI" id="CHEBI:15378"/>
        <dbReference type="ChEBI" id="CHEBI:30616"/>
        <dbReference type="ChEBI" id="CHEBI:57986"/>
        <dbReference type="ChEBI" id="CHEBI:58210"/>
        <dbReference type="ChEBI" id="CHEBI:456216"/>
        <dbReference type="EC" id="2.7.1.26"/>
    </reaction>
</comment>
<feature type="region of interest" description="Disordered" evidence="16">
    <location>
        <begin position="321"/>
        <end position="349"/>
    </location>
</feature>
<comment type="pathway">
    <text evidence="2 15">Cofactor biosynthesis; FAD biosynthesis; FAD from FMN: step 1/1.</text>
</comment>
<dbReference type="SUPFAM" id="SSF52374">
    <property type="entry name" value="Nucleotidylyl transferase"/>
    <property type="match status" value="1"/>
</dbReference>
<dbReference type="AlphaFoldDB" id="A0A1M5DE30"/>
<evidence type="ECO:0000256" key="7">
    <source>
        <dbReference type="ARBA" id="ARBA00022695"/>
    </source>
</evidence>
<dbReference type="PANTHER" id="PTHR22749">
    <property type="entry name" value="RIBOFLAVIN KINASE/FMN ADENYLYLTRANSFERASE"/>
    <property type="match status" value="1"/>
</dbReference>
<organism evidence="18 19">
    <name type="scientific">Modicisalibacter ilicicola DSM 19980</name>
    <dbReference type="NCBI Taxonomy" id="1121942"/>
    <lineage>
        <taxon>Bacteria</taxon>
        <taxon>Pseudomonadati</taxon>
        <taxon>Pseudomonadota</taxon>
        <taxon>Gammaproteobacteria</taxon>
        <taxon>Oceanospirillales</taxon>
        <taxon>Halomonadaceae</taxon>
        <taxon>Modicisalibacter</taxon>
    </lineage>
</organism>
<evidence type="ECO:0000256" key="4">
    <source>
        <dbReference type="ARBA" id="ARBA00022630"/>
    </source>
</evidence>
<keyword evidence="4 15" id="KW-0285">Flavoprotein</keyword>